<feature type="transmembrane region" description="Helical" evidence="2">
    <location>
        <begin position="86"/>
        <end position="107"/>
    </location>
</feature>
<dbReference type="AlphaFoldDB" id="A0AAD8YLW2"/>
<feature type="non-terminal residue" evidence="3">
    <location>
        <position position="1"/>
    </location>
</feature>
<organism evidence="3 4">
    <name type="scientific">Skeletonema marinoi</name>
    <dbReference type="NCBI Taxonomy" id="267567"/>
    <lineage>
        <taxon>Eukaryota</taxon>
        <taxon>Sar</taxon>
        <taxon>Stramenopiles</taxon>
        <taxon>Ochrophyta</taxon>
        <taxon>Bacillariophyta</taxon>
        <taxon>Coscinodiscophyceae</taxon>
        <taxon>Thalassiosirophycidae</taxon>
        <taxon>Thalassiosirales</taxon>
        <taxon>Skeletonemataceae</taxon>
        <taxon>Skeletonema</taxon>
        <taxon>Skeletonema marinoi-dohrnii complex</taxon>
    </lineage>
</organism>
<keyword evidence="2" id="KW-1133">Transmembrane helix</keyword>
<keyword evidence="2" id="KW-0472">Membrane</keyword>
<proteinExistence type="predicted"/>
<keyword evidence="2" id="KW-0812">Transmembrane</keyword>
<feature type="transmembrane region" description="Helical" evidence="2">
    <location>
        <begin position="256"/>
        <end position="278"/>
    </location>
</feature>
<comment type="caution">
    <text evidence="3">The sequence shown here is derived from an EMBL/GenBank/DDBJ whole genome shotgun (WGS) entry which is preliminary data.</text>
</comment>
<accession>A0AAD8YLW2</accession>
<feature type="transmembrane region" description="Helical" evidence="2">
    <location>
        <begin position="167"/>
        <end position="192"/>
    </location>
</feature>
<name>A0AAD8YLW2_9STRA</name>
<evidence type="ECO:0000256" key="2">
    <source>
        <dbReference type="SAM" id="Phobius"/>
    </source>
</evidence>
<dbReference type="Proteomes" id="UP001224775">
    <property type="component" value="Unassembled WGS sequence"/>
</dbReference>
<evidence type="ECO:0000313" key="4">
    <source>
        <dbReference type="Proteomes" id="UP001224775"/>
    </source>
</evidence>
<gene>
    <name evidence="3" type="ORF">QTG54_001708</name>
</gene>
<keyword evidence="4" id="KW-1185">Reference proteome</keyword>
<feature type="compositionally biased region" description="Polar residues" evidence="1">
    <location>
        <begin position="27"/>
        <end position="40"/>
    </location>
</feature>
<evidence type="ECO:0000256" key="1">
    <source>
        <dbReference type="SAM" id="MobiDB-lite"/>
    </source>
</evidence>
<dbReference type="EMBL" id="JATAAI010000002">
    <property type="protein sequence ID" value="KAK1747745.1"/>
    <property type="molecule type" value="Genomic_DNA"/>
</dbReference>
<protein>
    <submittedName>
        <fullName evidence="3">EGF-like domain-containing protein-like protein</fullName>
    </submittedName>
</protein>
<sequence length="693" mass="77991">MHCMTASSLKMTTTSISIAQDPESPGFNENSFNENGQETPPQTINTVAEMGMLINGTDDAKDGGGNEINFPESSHSFLFTEPVKSIPFVFSLLIACMTYACLCIALFDNANKDVPVNVSSCVRAAQYMGILIALLMEEEIPTALFLLKRISKPILHSKFPELCYWKFVGSCILRFSMGYLFLANVVAILVLAENVLEIFYDVLALQFLQQLDDIAFSVSKIEVLGKTMYLATMTPYFTTGFKRQKTRFGIGKRIKFFLKGVYLVNLLIFLSVMCYVSIKQIGADYQCPSYTVGIGKGDEVWEEAYVHYPDGKILTLPLVFSNFNGHYKLDKSRTSEQRPIYVEQTKSDRTPFDTEAPKYVDPIKPAEFRYCGGRWMLVHDYIKKSTYDTSDKCGPWLLRSQPYPGYDLGGAAGGWQIWEGKIVPTDVSLTCDKCDDDADCNLNGVCDNGKCQCRKQDGVMYLLGEHCEVQLKDECRTISNRDIDGSKVTYSADSAAAWIGENDIFQEYSRPMYTYVEGLSPERAPQKEDTIALVYTGSRYIITRLEQAKNNATSLYWEWQTKNFHGFWAQAFDPPDSYLISEPTQSDTPVGVDFFWVGEQDEQYGPFGLLKPASQFPGEGYFRCEARFNNCQFCSNGTVDSSFIVPETNGYTCGVLDAYSKGLPWKNEYDPNYNECLKVKQAEVVCCPAEWAA</sequence>
<feature type="region of interest" description="Disordered" evidence="1">
    <location>
        <begin position="14"/>
        <end position="40"/>
    </location>
</feature>
<reference evidence="3" key="1">
    <citation type="submission" date="2023-06" db="EMBL/GenBank/DDBJ databases">
        <title>Survivors Of The Sea: Transcriptome response of Skeletonema marinoi to long-term dormancy.</title>
        <authorList>
            <person name="Pinder M.I.M."/>
            <person name="Kourtchenko O."/>
            <person name="Robertson E.K."/>
            <person name="Larsson T."/>
            <person name="Maumus F."/>
            <person name="Osuna-Cruz C.M."/>
            <person name="Vancaester E."/>
            <person name="Stenow R."/>
            <person name="Vandepoele K."/>
            <person name="Ploug H."/>
            <person name="Bruchert V."/>
            <person name="Godhe A."/>
            <person name="Topel M."/>
        </authorList>
    </citation>
    <scope>NUCLEOTIDE SEQUENCE</scope>
    <source>
        <strain evidence="3">R05AC</strain>
    </source>
</reference>
<evidence type="ECO:0000313" key="3">
    <source>
        <dbReference type="EMBL" id="KAK1747745.1"/>
    </source>
</evidence>